<dbReference type="OrthoDB" id="308037at2"/>
<evidence type="ECO:0008006" key="3">
    <source>
        <dbReference type="Google" id="ProtNLM"/>
    </source>
</evidence>
<dbReference type="Pfam" id="PF02288">
    <property type="entry name" value="Dehydratase_MU"/>
    <property type="match status" value="1"/>
</dbReference>
<dbReference type="SUPFAM" id="SSF52968">
    <property type="entry name" value="B12-dependent dehydatase associated subunit"/>
    <property type="match status" value="1"/>
</dbReference>
<dbReference type="InterPro" id="IPR009192">
    <property type="entry name" value="Diol/glycerol_deHydtase_re_ssu"/>
</dbReference>
<dbReference type="InterPro" id="IPR010254">
    <property type="entry name" value="B12-dep_deHydtase_bsu"/>
</dbReference>
<evidence type="ECO:0000313" key="2">
    <source>
        <dbReference type="Proteomes" id="UP000076603"/>
    </source>
</evidence>
<dbReference type="InterPro" id="IPR003208">
    <property type="entry name" value="Dehydtase/Dehydtase_re"/>
</dbReference>
<protein>
    <recommendedName>
        <fullName evidence="3">Dehydratase medium subunit</fullName>
    </recommendedName>
</protein>
<name>A0A162SC91_9CLOT</name>
<dbReference type="PATRIC" id="fig|1121326.3.peg.4008"/>
<proteinExistence type="predicted"/>
<evidence type="ECO:0000313" key="1">
    <source>
        <dbReference type="EMBL" id="KZL91050.1"/>
    </source>
</evidence>
<gene>
    <name evidence="1" type="ORF">CLMAG_39610</name>
</gene>
<reference evidence="1 2" key="1">
    <citation type="submission" date="2016-04" db="EMBL/GenBank/DDBJ databases">
        <title>Genome sequence of Clostridium magnum DSM 2767.</title>
        <authorList>
            <person name="Poehlein A."/>
            <person name="Uhlig R."/>
            <person name="Fischer R."/>
            <person name="Bahl H."/>
            <person name="Daniel R."/>
        </authorList>
    </citation>
    <scope>NUCLEOTIDE SEQUENCE [LARGE SCALE GENOMIC DNA]</scope>
    <source>
        <strain evidence="1 2">DSM 2767</strain>
    </source>
</reference>
<dbReference type="RefSeq" id="WP_066626234.1">
    <property type="nucleotide sequence ID" value="NZ_FQXL01000032.1"/>
</dbReference>
<dbReference type="Proteomes" id="UP000076603">
    <property type="component" value="Unassembled WGS sequence"/>
</dbReference>
<accession>A0A162SC91</accession>
<dbReference type="EMBL" id="LWAE01000004">
    <property type="protein sequence ID" value="KZL91050.1"/>
    <property type="molecule type" value="Genomic_DNA"/>
</dbReference>
<keyword evidence="2" id="KW-1185">Reference proteome</keyword>
<dbReference type="AlphaFoldDB" id="A0A162SC91"/>
<dbReference type="STRING" id="1121326.CLMAG_39610"/>
<sequence length="116" mass="13113">MKYHKYEKPSIYIYYSSEIKDISTFNHVLFGIEEEGIPYEVREHKESHSFELSYKAAQDSRLAVGIGIHGSGKITLTFNKLKKGENLFVTTLDSGEEILRNLGANAGRLVKGIAFK</sequence>
<organism evidence="1 2">
    <name type="scientific">Clostridium magnum DSM 2767</name>
    <dbReference type="NCBI Taxonomy" id="1121326"/>
    <lineage>
        <taxon>Bacteria</taxon>
        <taxon>Bacillati</taxon>
        <taxon>Bacillota</taxon>
        <taxon>Clostridia</taxon>
        <taxon>Eubacteriales</taxon>
        <taxon>Clostridiaceae</taxon>
        <taxon>Clostridium</taxon>
    </lineage>
</organism>
<dbReference type="Gene3D" id="3.40.50.10150">
    <property type="entry name" value="B12-dependent dehydatase associated subunit"/>
    <property type="match status" value="1"/>
</dbReference>
<comment type="caution">
    <text evidence="1">The sequence shown here is derived from an EMBL/GenBank/DDBJ whole genome shotgun (WGS) entry which is preliminary data.</text>
</comment>
<dbReference type="PIRSF" id="PIRSF011503">
    <property type="entry name" value="DdrB_PduH"/>
    <property type="match status" value="1"/>
</dbReference>